<dbReference type="Gene3D" id="3.30.70.2970">
    <property type="entry name" value="Protein of unknown function (DUF541), domain 2"/>
    <property type="match status" value="1"/>
</dbReference>
<proteinExistence type="predicted"/>
<dbReference type="Gene3D" id="3.30.110.170">
    <property type="entry name" value="Protein of unknown function (DUF541), domain 1"/>
    <property type="match status" value="1"/>
</dbReference>
<evidence type="ECO:0000313" key="4">
    <source>
        <dbReference type="Proteomes" id="UP001526446"/>
    </source>
</evidence>
<dbReference type="PANTHER" id="PTHR34387:SF1">
    <property type="entry name" value="PERIPLASMIC IMMUNOGENIC PROTEIN"/>
    <property type="match status" value="1"/>
</dbReference>
<feature type="region of interest" description="Disordered" evidence="1">
    <location>
        <begin position="215"/>
        <end position="235"/>
    </location>
</feature>
<dbReference type="Proteomes" id="UP001526446">
    <property type="component" value="Unassembled WGS sequence"/>
</dbReference>
<reference evidence="3 4" key="1">
    <citation type="submission" date="2022-11" db="EMBL/GenBank/DDBJ databases">
        <title>Genome sequencing of Acetobacter type strain.</title>
        <authorList>
            <person name="Heo J."/>
            <person name="Lee D."/>
            <person name="Han B.-H."/>
            <person name="Hong S.-B."/>
            <person name="Kwon S.-W."/>
        </authorList>
    </citation>
    <scope>NUCLEOTIDE SEQUENCE [LARGE SCALE GENOMIC DNA]</scope>
    <source>
        <strain evidence="3 4">KACC 21251</strain>
    </source>
</reference>
<protein>
    <submittedName>
        <fullName evidence="3">SIMPL domain-containing protein</fullName>
    </submittedName>
</protein>
<dbReference type="EMBL" id="JAPIUX010000004">
    <property type="protein sequence ID" value="MCX2561064.1"/>
    <property type="molecule type" value="Genomic_DNA"/>
</dbReference>
<keyword evidence="4" id="KW-1185">Reference proteome</keyword>
<organism evidence="3 4">
    <name type="scientific">Acetobacter farinalis</name>
    <dbReference type="NCBI Taxonomy" id="1260984"/>
    <lineage>
        <taxon>Bacteria</taxon>
        <taxon>Pseudomonadati</taxon>
        <taxon>Pseudomonadota</taxon>
        <taxon>Alphaproteobacteria</taxon>
        <taxon>Acetobacterales</taxon>
        <taxon>Acetobacteraceae</taxon>
        <taxon>Acetobacter</taxon>
    </lineage>
</organism>
<comment type="caution">
    <text evidence="3">The sequence shown here is derived from an EMBL/GenBank/DDBJ whole genome shotgun (WGS) entry which is preliminary data.</text>
</comment>
<dbReference type="InterPro" id="IPR007497">
    <property type="entry name" value="SIMPL/DUF541"/>
</dbReference>
<feature type="signal peptide" evidence="2">
    <location>
        <begin position="1"/>
        <end position="29"/>
    </location>
</feature>
<dbReference type="RefSeq" id="WP_242007238.1">
    <property type="nucleotide sequence ID" value="NZ_JAPIUX010000004.1"/>
</dbReference>
<evidence type="ECO:0000256" key="1">
    <source>
        <dbReference type="SAM" id="MobiDB-lite"/>
    </source>
</evidence>
<dbReference type="InterPro" id="IPR052022">
    <property type="entry name" value="26kDa_periplasmic_antigen"/>
</dbReference>
<accession>A0ABT3Q705</accession>
<feature type="chain" id="PRO_5045408876" evidence="2">
    <location>
        <begin position="30"/>
        <end position="246"/>
    </location>
</feature>
<dbReference type="PANTHER" id="PTHR34387">
    <property type="entry name" value="SLR1258 PROTEIN"/>
    <property type="match status" value="1"/>
</dbReference>
<sequence>MRLSSRMTATGTLVLALPLALASLSPVFAQSSQTKPEDTYTRLEISGSGSVKAAPNQLVARFRAESRAKTAAAAQQAVNAQVHQALEQAGKTNDIKAAVLQYSVSETLQDKAPSSWTAGQELTFTATDGTALLPLTGQLQGEGLMLEDLSWSLSPENQKALMLEAGKKAVEDLKKQAETLAAPLGLHVVRFTNISVSNGAFPRPVLMMAAMASARGGADSAPPPPSSTAEEQTVQARATATVLLAP</sequence>
<gene>
    <name evidence="3" type="ORF">OQ252_06585</name>
</gene>
<evidence type="ECO:0000313" key="3">
    <source>
        <dbReference type="EMBL" id="MCX2561064.1"/>
    </source>
</evidence>
<keyword evidence="2" id="KW-0732">Signal</keyword>
<dbReference type="Pfam" id="PF04402">
    <property type="entry name" value="SIMPL"/>
    <property type="match status" value="1"/>
</dbReference>
<name>A0ABT3Q705_9PROT</name>
<evidence type="ECO:0000256" key="2">
    <source>
        <dbReference type="SAM" id="SignalP"/>
    </source>
</evidence>